<dbReference type="InterPro" id="IPR006311">
    <property type="entry name" value="TAT_signal"/>
</dbReference>
<dbReference type="PROSITE" id="PS00080">
    <property type="entry name" value="MULTICOPPER_OXIDASE2"/>
    <property type="match status" value="1"/>
</dbReference>
<evidence type="ECO:0000313" key="10">
    <source>
        <dbReference type="Proteomes" id="UP000799291"/>
    </source>
</evidence>
<dbReference type="FunFam" id="2.60.40.420:FF:000045">
    <property type="entry name" value="Laccase 2"/>
    <property type="match status" value="1"/>
</dbReference>
<evidence type="ECO:0000256" key="3">
    <source>
        <dbReference type="ARBA" id="ARBA00023002"/>
    </source>
</evidence>
<dbReference type="Gene3D" id="2.60.40.420">
    <property type="entry name" value="Cupredoxins - blue copper proteins"/>
    <property type="match status" value="3"/>
</dbReference>
<feature type="domain" description="Plastocyanin-like" evidence="8">
    <location>
        <begin position="105"/>
        <end position="220"/>
    </location>
</feature>
<evidence type="ECO:0000256" key="1">
    <source>
        <dbReference type="ARBA" id="ARBA00010609"/>
    </source>
</evidence>
<keyword evidence="10" id="KW-1185">Reference proteome</keyword>
<keyword evidence="5" id="KW-0732">Signal</keyword>
<comment type="similarity">
    <text evidence="1">Belongs to the multicopper oxidase family.</text>
</comment>
<dbReference type="InterPro" id="IPR011707">
    <property type="entry name" value="Cu-oxidase-like_N"/>
</dbReference>
<dbReference type="Pfam" id="PF07732">
    <property type="entry name" value="Cu-oxidase_3"/>
    <property type="match status" value="1"/>
</dbReference>
<evidence type="ECO:0000259" key="6">
    <source>
        <dbReference type="Pfam" id="PF00394"/>
    </source>
</evidence>
<dbReference type="CDD" id="cd13901">
    <property type="entry name" value="CuRO_3_MaLCC_like"/>
    <property type="match status" value="1"/>
</dbReference>
<dbReference type="FunFam" id="2.60.40.420:FF:000021">
    <property type="entry name" value="Extracellular dihydrogeodin oxidase/laccase"/>
    <property type="match status" value="1"/>
</dbReference>
<dbReference type="PROSITE" id="PS51318">
    <property type="entry name" value="TAT"/>
    <property type="match status" value="1"/>
</dbReference>
<evidence type="ECO:0000256" key="4">
    <source>
        <dbReference type="ARBA" id="ARBA00023008"/>
    </source>
</evidence>
<keyword evidence="2" id="KW-0479">Metal-binding</keyword>
<dbReference type="PANTHER" id="PTHR11709:SF71">
    <property type="entry name" value="OXIDOREDUCTASE TPCJ"/>
    <property type="match status" value="1"/>
</dbReference>
<dbReference type="GO" id="GO:0016491">
    <property type="term" value="F:oxidoreductase activity"/>
    <property type="evidence" value="ECO:0007669"/>
    <property type="project" value="UniProtKB-KW"/>
</dbReference>
<dbReference type="Proteomes" id="UP000799291">
    <property type="component" value="Unassembled WGS sequence"/>
</dbReference>
<dbReference type="InterPro" id="IPR033138">
    <property type="entry name" value="Cu_oxidase_CS"/>
</dbReference>
<proteinExistence type="inferred from homology"/>
<evidence type="ECO:0000313" key="9">
    <source>
        <dbReference type="EMBL" id="KAF2675871.1"/>
    </source>
</evidence>
<dbReference type="CDD" id="cd13880">
    <property type="entry name" value="CuRO_2_MaLCC_like"/>
    <property type="match status" value="1"/>
</dbReference>
<feature type="chain" id="PRO_5026344471" evidence="5">
    <location>
        <begin position="24"/>
        <end position="625"/>
    </location>
</feature>
<dbReference type="Pfam" id="PF07731">
    <property type="entry name" value="Cu-oxidase_2"/>
    <property type="match status" value="1"/>
</dbReference>
<dbReference type="InterPro" id="IPR001117">
    <property type="entry name" value="Cu-oxidase_2nd"/>
</dbReference>
<dbReference type="PROSITE" id="PS00079">
    <property type="entry name" value="MULTICOPPER_OXIDASE1"/>
    <property type="match status" value="1"/>
</dbReference>
<reference evidence="9" key="1">
    <citation type="journal article" date="2020" name="Stud. Mycol.">
        <title>101 Dothideomycetes genomes: a test case for predicting lifestyles and emergence of pathogens.</title>
        <authorList>
            <person name="Haridas S."/>
            <person name="Albert R."/>
            <person name="Binder M."/>
            <person name="Bloem J."/>
            <person name="Labutti K."/>
            <person name="Salamov A."/>
            <person name="Andreopoulos B."/>
            <person name="Baker S."/>
            <person name="Barry K."/>
            <person name="Bills G."/>
            <person name="Bluhm B."/>
            <person name="Cannon C."/>
            <person name="Castanera R."/>
            <person name="Culley D."/>
            <person name="Daum C."/>
            <person name="Ezra D."/>
            <person name="Gonzalez J."/>
            <person name="Henrissat B."/>
            <person name="Kuo A."/>
            <person name="Liang C."/>
            <person name="Lipzen A."/>
            <person name="Lutzoni F."/>
            <person name="Magnuson J."/>
            <person name="Mondo S."/>
            <person name="Nolan M."/>
            <person name="Ohm R."/>
            <person name="Pangilinan J."/>
            <person name="Park H.-J."/>
            <person name="Ramirez L."/>
            <person name="Alfaro M."/>
            <person name="Sun H."/>
            <person name="Tritt A."/>
            <person name="Yoshinaga Y."/>
            <person name="Zwiers L.-H."/>
            <person name="Turgeon B."/>
            <person name="Goodwin S."/>
            <person name="Spatafora J."/>
            <person name="Crous P."/>
            <person name="Grigoriev I."/>
        </authorList>
    </citation>
    <scope>NUCLEOTIDE SEQUENCE</scope>
    <source>
        <strain evidence="9">CBS 122367</strain>
    </source>
</reference>
<dbReference type="PANTHER" id="PTHR11709">
    <property type="entry name" value="MULTI-COPPER OXIDASE"/>
    <property type="match status" value="1"/>
</dbReference>
<protein>
    <submittedName>
        <fullName evidence="9">Multicopper oxidase</fullName>
    </submittedName>
</protein>
<gene>
    <name evidence="9" type="ORF">K458DRAFT_323542</name>
</gene>
<accession>A0A6G1ID23</accession>
<evidence type="ECO:0000259" key="8">
    <source>
        <dbReference type="Pfam" id="PF07732"/>
    </source>
</evidence>
<evidence type="ECO:0000256" key="5">
    <source>
        <dbReference type="SAM" id="SignalP"/>
    </source>
</evidence>
<sequence length="625" mass="68911">MGFSRRSLASFLALLGATPFVGASPVASASLPRTEIAPRQASLPPNEFEPRPGFKCKAPEGWQFCNAADKRECWVRDKNGKEYNIKSDYEDEVPEGTSREYSLEVTEATISPDGYPKLAQLINGIYPGPLIEACWGDTVTVKVKNLNRNNGTTIHWHGLRMFGENHMDGVNGVTQCPIADQDEFTYKFRLRQYGPTWYHSHYSSQYSDGVAAPFLVHGPSSANYTDQWTPIIVADWYHDNAYKAFHGALTVPPSADSILVNGTGRFEGKGSYFTQTFEHDKTYLIRIVNGGTDFHFHFSIDNHVLQVVSADMVPITPFYTNSLSVGIGQRYSVIVHANQTAAANGRYWMRTEYTAGTCQNEFKKLPVSDATNQRVGIISYKDASGDPLPTTNRWPAQVGCTDVLFEPVVGWTVTKPQNDLLKNAYSAGLDSKAGKVHGAVRWELTETPMWLNFSDPTILHLDNSTWNPEYAVEPYNFNDPDGFVYMIINSGGGTNNKFGGTHPIHLHGHDFAIISQNSGRFDPAKLPAFPIKNPPRRDVAMLPANGHLVIAFKSDNPGVWLIHCHIGWHAGSGLALQVIEGKDKILQNLGGATSLDQAKGGCNKWSASMGLPGAFQYADQEDSGI</sequence>
<dbReference type="OrthoDB" id="2121828at2759"/>
<dbReference type="InterPro" id="IPR045087">
    <property type="entry name" value="Cu-oxidase_fam"/>
</dbReference>
<dbReference type="CDD" id="cd13854">
    <property type="entry name" value="CuRO_1_MaLCC_like"/>
    <property type="match status" value="1"/>
</dbReference>
<keyword evidence="3" id="KW-0560">Oxidoreductase</keyword>
<evidence type="ECO:0000259" key="7">
    <source>
        <dbReference type="Pfam" id="PF07731"/>
    </source>
</evidence>
<dbReference type="SUPFAM" id="SSF49503">
    <property type="entry name" value="Cupredoxins"/>
    <property type="match status" value="3"/>
</dbReference>
<name>A0A6G1ID23_9PLEO</name>
<dbReference type="InterPro" id="IPR008972">
    <property type="entry name" value="Cupredoxin"/>
</dbReference>
<feature type="domain" description="Plastocyanin-like" evidence="6">
    <location>
        <begin position="229"/>
        <end position="359"/>
    </location>
</feature>
<organism evidence="9 10">
    <name type="scientific">Lentithecium fluviatile CBS 122367</name>
    <dbReference type="NCBI Taxonomy" id="1168545"/>
    <lineage>
        <taxon>Eukaryota</taxon>
        <taxon>Fungi</taxon>
        <taxon>Dikarya</taxon>
        <taxon>Ascomycota</taxon>
        <taxon>Pezizomycotina</taxon>
        <taxon>Dothideomycetes</taxon>
        <taxon>Pleosporomycetidae</taxon>
        <taxon>Pleosporales</taxon>
        <taxon>Massarineae</taxon>
        <taxon>Lentitheciaceae</taxon>
        <taxon>Lentithecium</taxon>
    </lineage>
</organism>
<evidence type="ECO:0000256" key="2">
    <source>
        <dbReference type="ARBA" id="ARBA00022723"/>
    </source>
</evidence>
<feature type="signal peptide" evidence="5">
    <location>
        <begin position="1"/>
        <end position="23"/>
    </location>
</feature>
<dbReference type="EMBL" id="MU005646">
    <property type="protein sequence ID" value="KAF2675871.1"/>
    <property type="molecule type" value="Genomic_DNA"/>
</dbReference>
<keyword evidence="4" id="KW-0186">Copper</keyword>
<dbReference type="Pfam" id="PF00394">
    <property type="entry name" value="Cu-oxidase"/>
    <property type="match status" value="1"/>
</dbReference>
<dbReference type="AlphaFoldDB" id="A0A6G1ID23"/>
<dbReference type="InterPro" id="IPR002355">
    <property type="entry name" value="Cu_oxidase_Cu_BS"/>
</dbReference>
<dbReference type="GO" id="GO:0005507">
    <property type="term" value="F:copper ion binding"/>
    <property type="evidence" value="ECO:0007669"/>
    <property type="project" value="InterPro"/>
</dbReference>
<dbReference type="InterPro" id="IPR011706">
    <property type="entry name" value="Cu-oxidase_C"/>
</dbReference>
<feature type="domain" description="Plastocyanin-like" evidence="7">
    <location>
        <begin position="462"/>
        <end position="582"/>
    </location>
</feature>